<dbReference type="InterPro" id="IPR017850">
    <property type="entry name" value="Alkaline_phosphatase_core_sf"/>
</dbReference>
<evidence type="ECO:0000256" key="3">
    <source>
        <dbReference type="SAM" id="MobiDB-lite"/>
    </source>
</evidence>
<dbReference type="Proteomes" id="UP000244924">
    <property type="component" value="Unassembled WGS sequence"/>
</dbReference>
<dbReference type="Gene3D" id="3.40.720.10">
    <property type="entry name" value="Alkaline Phosphatase, subunit A"/>
    <property type="match status" value="1"/>
</dbReference>
<feature type="compositionally biased region" description="Basic residues" evidence="3">
    <location>
        <begin position="151"/>
        <end position="168"/>
    </location>
</feature>
<dbReference type="InterPro" id="IPR000917">
    <property type="entry name" value="Sulfatase_N"/>
</dbReference>
<dbReference type="GO" id="GO:0005737">
    <property type="term" value="C:cytoplasm"/>
    <property type="evidence" value="ECO:0007669"/>
    <property type="project" value="TreeGrafter"/>
</dbReference>
<dbReference type="Pfam" id="PF00884">
    <property type="entry name" value="Sulfatase"/>
    <property type="match status" value="1"/>
</dbReference>
<feature type="domain" description="Sulfatase N-terminal" evidence="4">
    <location>
        <begin position="6"/>
        <end position="121"/>
    </location>
</feature>
<evidence type="ECO:0000256" key="2">
    <source>
        <dbReference type="ARBA" id="ARBA00022801"/>
    </source>
</evidence>
<accession>A0A2R8BMB9</accession>
<reference evidence="5 6" key="1">
    <citation type="submission" date="2018-03" db="EMBL/GenBank/DDBJ databases">
        <authorList>
            <person name="Keele B.F."/>
        </authorList>
    </citation>
    <scope>NUCLEOTIDE SEQUENCE [LARGE SCALE GENOMIC DNA]</scope>
    <source>
        <strain evidence="5 6">CECT 8626</strain>
    </source>
</reference>
<evidence type="ECO:0000313" key="5">
    <source>
        <dbReference type="EMBL" id="SPH24565.1"/>
    </source>
</evidence>
<gene>
    <name evidence="5" type="ORF">DEA8626_03617</name>
</gene>
<protein>
    <submittedName>
        <fullName evidence="5">Arylsulfatase</fullName>
        <ecNumber evidence="5">3.1.6.1</ecNumber>
    </submittedName>
</protein>
<dbReference type="SUPFAM" id="SSF53649">
    <property type="entry name" value="Alkaline phosphatase-like"/>
    <property type="match status" value="1"/>
</dbReference>
<dbReference type="OrthoDB" id="9795675at2"/>
<evidence type="ECO:0000259" key="4">
    <source>
        <dbReference type="Pfam" id="PF00884"/>
    </source>
</evidence>
<keyword evidence="2 5" id="KW-0378">Hydrolase</keyword>
<dbReference type="GO" id="GO:0046872">
    <property type="term" value="F:metal ion binding"/>
    <property type="evidence" value="ECO:0007669"/>
    <property type="project" value="UniProtKB-KW"/>
</dbReference>
<dbReference type="RefSeq" id="WP_108854549.1">
    <property type="nucleotide sequence ID" value="NZ_OMOQ01000003.1"/>
</dbReference>
<evidence type="ECO:0000313" key="6">
    <source>
        <dbReference type="Proteomes" id="UP000244924"/>
    </source>
</evidence>
<proteinExistence type="predicted"/>
<dbReference type="EC" id="3.1.6.1" evidence="5"/>
<keyword evidence="1" id="KW-0479">Metal-binding</keyword>
<dbReference type="AlphaFoldDB" id="A0A2R8BMB9"/>
<name>A0A2R8BMB9_9RHOB</name>
<organism evidence="5 6">
    <name type="scientific">Albidovulum aquaemixtae</name>
    <dbReference type="NCBI Taxonomy" id="1542388"/>
    <lineage>
        <taxon>Bacteria</taxon>
        <taxon>Pseudomonadati</taxon>
        <taxon>Pseudomonadota</taxon>
        <taxon>Alphaproteobacteria</taxon>
        <taxon>Rhodobacterales</taxon>
        <taxon>Paracoccaceae</taxon>
        <taxon>Albidovulum</taxon>
    </lineage>
</organism>
<sequence length="168" mass="18996">MPDRRPNILFLMPDQLRRDFVGVYGQGFADTPNIDALAARDVVFERRLSPSPRRIPAQASMLAGHNALSTGALNNNHWLRPDHDACGVPSFARLLSESGYHTEASGKMRFIPWDISEGFDHRVIAEDKRRIHILEVSQIVRNLGRPVTPRGARRRPAGKRRAKRRSLS</sequence>
<dbReference type="GO" id="GO:0004065">
    <property type="term" value="F:arylsulfatase activity"/>
    <property type="evidence" value="ECO:0007669"/>
    <property type="project" value="UniProtKB-EC"/>
</dbReference>
<dbReference type="PANTHER" id="PTHR45953">
    <property type="entry name" value="IDURONATE 2-SULFATASE"/>
    <property type="match status" value="1"/>
</dbReference>
<keyword evidence="6" id="KW-1185">Reference proteome</keyword>
<feature type="region of interest" description="Disordered" evidence="3">
    <location>
        <begin position="145"/>
        <end position="168"/>
    </location>
</feature>
<evidence type="ECO:0000256" key="1">
    <source>
        <dbReference type="ARBA" id="ARBA00022723"/>
    </source>
</evidence>
<dbReference type="PANTHER" id="PTHR45953:SF1">
    <property type="entry name" value="IDURONATE 2-SULFATASE"/>
    <property type="match status" value="1"/>
</dbReference>
<dbReference type="EMBL" id="OMOQ01000003">
    <property type="protein sequence ID" value="SPH24565.1"/>
    <property type="molecule type" value="Genomic_DNA"/>
</dbReference>